<evidence type="ECO:0000313" key="2">
    <source>
        <dbReference type="Proteomes" id="UP000604046"/>
    </source>
</evidence>
<dbReference type="Proteomes" id="UP000604046">
    <property type="component" value="Unassembled WGS sequence"/>
</dbReference>
<dbReference type="EMBL" id="CAJNDS010000211">
    <property type="protein sequence ID" value="CAE7028751.1"/>
    <property type="molecule type" value="Genomic_DNA"/>
</dbReference>
<organism evidence="1 2">
    <name type="scientific">Symbiodinium natans</name>
    <dbReference type="NCBI Taxonomy" id="878477"/>
    <lineage>
        <taxon>Eukaryota</taxon>
        <taxon>Sar</taxon>
        <taxon>Alveolata</taxon>
        <taxon>Dinophyceae</taxon>
        <taxon>Suessiales</taxon>
        <taxon>Symbiodiniaceae</taxon>
        <taxon>Symbiodinium</taxon>
    </lineage>
</organism>
<protein>
    <submittedName>
        <fullName evidence="1">Uncharacterized protein</fullName>
    </submittedName>
</protein>
<name>A0A812I8E5_9DINO</name>
<sequence length="123" mass="13542">MLMKSLVSQQEPLEAFGLPSSGASAPAWGRQLFGGDRMASHGFCYMFQVAPSSEGQRTSLLQAGSYFHGILTSECEWRKQEDNGPTDVQYKPNSPVGSNSTAPWRFVQVLLCVLLLSQLARSW</sequence>
<evidence type="ECO:0000313" key="1">
    <source>
        <dbReference type="EMBL" id="CAE7028751.1"/>
    </source>
</evidence>
<reference evidence="1" key="1">
    <citation type="submission" date="2021-02" db="EMBL/GenBank/DDBJ databases">
        <authorList>
            <person name="Dougan E. K."/>
            <person name="Rhodes N."/>
            <person name="Thang M."/>
            <person name="Chan C."/>
        </authorList>
    </citation>
    <scope>NUCLEOTIDE SEQUENCE</scope>
</reference>
<accession>A0A812I8E5</accession>
<gene>
    <name evidence="1" type="ORF">SNAT2548_LOCUS3452</name>
</gene>
<dbReference type="AlphaFoldDB" id="A0A812I8E5"/>
<keyword evidence="2" id="KW-1185">Reference proteome</keyword>
<proteinExistence type="predicted"/>
<comment type="caution">
    <text evidence="1">The sequence shown here is derived from an EMBL/GenBank/DDBJ whole genome shotgun (WGS) entry which is preliminary data.</text>
</comment>